<name>A0A426XIT6_ENSVE</name>
<feature type="region of interest" description="Disordered" evidence="1">
    <location>
        <begin position="40"/>
        <end position="63"/>
    </location>
</feature>
<sequence>RYADHPLSGDTTDWGGFRPITARNRSVTVDFDHCRLLPGSISQGRRGRREEEGKPGDLVPLFLDDPDRSPPSFTEMLPPPHLKRLLLLIRAGRRSLDVTRKVSSPHTITNVAGFAQGDPRGEKRRRLILPHFSRWKTRRHLDLPLEDEVAPRPVRGDEASPHSYARIRGVASSGTGRLGFDSTGQ</sequence>
<accession>A0A426XIT6</accession>
<dbReference type="EMBL" id="AMZH03020220">
    <property type="protein sequence ID" value="RRT39396.1"/>
    <property type="molecule type" value="Genomic_DNA"/>
</dbReference>
<proteinExistence type="predicted"/>
<evidence type="ECO:0000313" key="2">
    <source>
        <dbReference type="EMBL" id="RRT39396.1"/>
    </source>
</evidence>
<feature type="non-terminal residue" evidence="2">
    <location>
        <position position="1"/>
    </location>
</feature>
<reference evidence="2 3" key="1">
    <citation type="journal article" date="2014" name="Agronomy (Basel)">
        <title>A Draft Genome Sequence for Ensete ventricosum, the Drought-Tolerant Tree Against Hunger.</title>
        <authorList>
            <person name="Harrison J."/>
            <person name="Moore K.A."/>
            <person name="Paszkiewicz K."/>
            <person name="Jones T."/>
            <person name="Grant M."/>
            <person name="Ambacheew D."/>
            <person name="Muzemil S."/>
            <person name="Studholme D.J."/>
        </authorList>
    </citation>
    <scope>NUCLEOTIDE SEQUENCE [LARGE SCALE GENOMIC DNA]</scope>
</reference>
<evidence type="ECO:0000313" key="3">
    <source>
        <dbReference type="Proteomes" id="UP000287651"/>
    </source>
</evidence>
<organism evidence="2 3">
    <name type="scientific">Ensete ventricosum</name>
    <name type="common">Abyssinian banana</name>
    <name type="synonym">Musa ensete</name>
    <dbReference type="NCBI Taxonomy" id="4639"/>
    <lineage>
        <taxon>Eukaryota</taxon>
        <taxon>Viridiplantae</taxon>
        <taxon>Streptophyta</taxon>
        <taxon>Embryophyta</taxon>
        <taxon>Tracheophyta</taxon>
        <taxon>Spermatophyta</taxon>
        <taxon>Magnoliopsida</taxon>
        <taxon>Liliopsida</taxon>
        <taxon>Zingiberales</taxon>
        <taxon>Musaceae</taxon>
        <taxon>Ensete</taxon>
    </lineage>
</organism>
<comment type="caution">
    <text evidence="2">The sequence shown here is derived from an EMBL/GenBank/DDBJ whole genome shotgun (WGS) entry which is preliminary data.</text>
</comment>
<protein>
    <submittedName>
        <fullName evidence="2">Uncharacterized protein</fullName>
    </submittedName>
</protein>
<dbReference type="Proteomes" id="UP000287651">
    <property type="component" value="Unassembled WGS sequence"/>
</dbReference>
<dbReference type="AlphaFoldDB" id="A0A426XIT6"/>
<evidence type="ECO:0000256" key="1">
    <source>
        <dbReference type="SAM" id="MobiDB-lite"/>
    </source>
</evidence>
<gene>
    <name evidence="2" type="ORF">B296_00030216</name>
</gene>